<dbReference type="Proteomes" id="UP000231246">
    <property type="component" value="Unassembled WGS sequence"/>
</dbReference>
<name>A0A2H0BVJ5_9BACT</name>
<comment type="caution">
    <text evidence="1">The sequence shown here is derived from an EMBL/GenBank/DDBJ whole genome shotgun (WGS) entry which is preliminary data.</text>
</comment>
<dbReference type="EMBL" id="PCTA01000022">
    <property type="protein sequence ID" value="PIP61624.1"/>
    <property type="molecule type" value="Genomic_DNA"/>
</dbReference>
<accession>A0A2H0BVJ5</accession>
<evidence type="ECO:0000313" key="2">
    <source>
        <dbReference type="Proteomes" id="UP000231246"/>
    </source>
</evidence>
<gene>
    <name evidence="1" type="ORF">COW99_03195</name>
</gene>
<proteinExistence type="predicted"/>
<dbReference type="AlphaFoldDB" id="A0A2H0BVJ5"/>
<sequence>MAIEVLGFKECADIGCPLINTCAVVNGEFPVGTSTGGVDEMDSMVNVWAEASEPDCTSNPKGKFDDGFKRVSVWRKGGSYTWK</sequence>
<evidence type="ECO:0000313" key="1">
    <source>
        <dbReference type="EMBL" id="PIP61624.1"/>
    </source>
</evidence>
<reference evidence="1 2" key="1">
    <citation type="submission" date="2017-09" db="EMBL/GenBank/DDBJ databases">
        <title>Depth-based differentiation of microbial function through sediment-hosted aquifers and enrichment of novel symbionts in the deep terrestrial subsurface.</title>
        <authorList>
            <person name="Probst A.J."/>
            <person name="Ladd B."/>
            <person name="Jarett J.K."/>
            <person name="Geller-Mcgrath D.E."/>
            <person name="Sieber C.M."/>
            <person name="Emerson J.B."/>
            <person name="Anantharaman K."/>
            <person name="Thomas B.C."/>
            <person name="Malmstrom R."/>
            <person name="Stieglmeier M."/>
            <person name="Klingl A."/>
            <person name="Woyke T."/>
            <person name="Ryan C.M."/>
            <person name="Banfield J.F."/>
        </authorList>
    </citation>
    <scope>NUCLEOTIDE SEQUENCE [LARGE SCALE GENOMIC DNA]</scope>
    <source>
        <strain evidence="1">CG22_combo_CG10-13_8_21_14_all_38_20</strain>
    </source>
</reference>
<organism evidence="1 2">
    <name type="scientific">Candidatus Roizmanbacteria bacterium CG22_combo_CG10-13_8_21_14_all_38_20</name>
    <dbReference type="NCBI Taxonomy" id="1974862"/>
    <lineage>
        <taxon>Bacteria</taxon>
        <taxon>Candidatus Roizmaniibacteriota</taxon>
    </lineage>
</organism>
<protein>
    <submittedName>
        <fullName evidence="1">Uncharacterized protein</fullName>
    </submittedName>
</protein>